<dbReference type="STRING" id="56193.YP76_13965"/>
<dbReference type="SUPFAM" id="SSF51735">
    <property type="entry name" value="NAD(P)-binding Rossmann-fold domains"/>
    <property type="match status" value="1"/>
</dbReference>
<sequence>MVGETQLSPEWLSGKRIVVTGAASGIGLGAAQLFQRLGAELVVADRDHPALIKAWSELAPARCQQVDVVDEAACEALMASAHALLGGIDGVFNSAGVSDVVAPALEVAIADWQRVTDINLRGTFLVCRAAGRIMLAQGSGSIVTISSVNGVTGIPRRHAYGPAKAAIAQLTRTLACEWAGAGVRVNSLAPTYIRTPMIDRLSAEGKVDVGRLERRTPMGRLGEVEEVGAAAAFLLSDWSRFLTGVLLPVDGGWLAYGGPGDVETA</sequence>
<dbReference type="EMBL" id="LBIC01000006">
    <property type="protein sequence ID" value="KKW91507.1"/>
    <property type="molecule type" value="Genomic_DNA"/>
</dbReference>
<evidence type="ECO:0000313" key="5">
    <source>
        <dbReference type="Proteomes" id="UP000033874"/>
    </source>
</evidence>
<accession>A0A0M3AMW7</accession>
<evidence type="ECO:0000256" key="1">
    <source>
        <dbReference type="ARBA" id="ARBA00006484"/>
    </source>
</evidence>
<dbReference type="PRINTS" id="PR00081">
    <property type="entry name" value="GDHRDH"/>
</dbReference>
<dbReference type="Pfam" id="PF13561">
    <property type="entry name" value="adh_short_C2"/>
    <property type="match status" value="1"/>
</dbReference>
<comment type="catalytic activity">
    <reaction evidence="3">
        <text>2,5-dichlorocyclohexa-2,5-dien-1,4-diol + NAD(+) = 2,5-dichlorohydroquinone + NADH + H(+)</text>
        <dbReference type="Rhea" id="RHEA:15741"/>
        <dbReference type="ChEBI" id="CHEBI:15378"/>
        <dbReference type="ChEBI" id="CHEBI:27545"/>
        <dbReference type="ChEBI" id="CHEBI:28975"/>
        <dbReference type="ChEBI" id="CHEBI:57540"/>
        <dbReference type="ChEBI" id="CHEBI:57945"/>
    </reaction>
</comment>
<evidence type="ECO:0000313" key="4">
    <source>
        <dbReference type="EMBL" id="KKW91507.1"/>
    </source>
</evidence>
<dbReference type="InterPro" id="IPR036291">
    <property type="entry name" value="NAD(P)-bd_dom_sf"/>
</dbReference>
<proteinExistence type="inferred from homology"/>
<comment type="similarity">
    <text evidence="1">Belongs to the short-chain dehydrogenases/reductases (SDR) family.</text>
</comment>
<evidence type="ECO:0000256" key="3">
    <source>
        <dbReference type="ARBA" id="ARBA00051383"/>
    </source>
</evidence>
<dbReference type="InterPro" id="IPR002347">
    <property type="entry name" value="SDR_fam"/>
</dbReference>
<dbReference type="PRINTS" id="PR00080">
    <property type="entry name" value="SDRFAMILY"/>
</dbReference>
<dbReference type="Proteomes" id="UP000033874">
    <property type="component" value="Unassembled WGS sequence"/>
</dbReference>
<reference evidence="4 5" key="1">
    <citation type="submission" date="2015-04" db="EMBL/GenBank/DDBJ databases">
        <title>Genome sequence of aromatic hydrocarbons-degrading Sphingobium chungbukense DJ77.</title>
        <authorList>
            <person name="Kim Y.-C."/>
            <person name="Chae J.-C."/>
        </authorList>
    </citation>
    <scope>NUCLEOTIDE SEQUENCE [LARGE SCALE GENOMIC DNA]</scope>
    <source>
        <strain evidence="4 5">DJ77</strain>
    </source>
</reference>
<keyword evidence="5" id="KW-1185">Reference proteome</keyword>
<organism evidence="4 5">
    <name type="scientific">Sphingobium chungbukense</name>
    <dbReference type="NCBI Taxonomy" id="56193"/>
    <lineage>
        <taxon>Bacteria</taxon>
        <taxon>Pseudomonadati</taxon>
        <taxon>Pseudomonadota</taxon>
        <taxon>Alphaproteobacteria</taxon>
        <taxon>Sphingomonadales</taxon>
        <taxon>Sphingomonadaceae</taxon>
        <taxon>Sphingobium</taxon>
    </lineage>
</organism>
<dbReference type="Gene3D" id="3.40.50.720">
    <property type="entry name" value="NAD(P)-binding Rossmann-like Domain"/>
    <property type="match status" value="1"/>
</dbReference>
<dbReference type="FunFam" id="3.40.50.720:FF:000084">
    <property type="entry name" value="Short-chain dehydrogenase reductase"/>
    <property type="match status" value="1"/>
</dbReference>
<comment type="caution">
    <text evidence="4">The sequence shown here is derived from an EMBL/GenBank/DDBJ whole genome shotgun (WGS) entry which is preliminary data.</text>
</comment>
<evidence type="ECO:0000256" key="2">
    <source>
        <dbReference type="ARBA" id="ARBA00023002"/>
    </source>
</evidence>
<dbReference type="PANTHER" id="PTHR24321">
    <property type="entry name" value="DEHYDROGENASES, SHORT CHAIN"/>
    <property type="match status" value="1"/>
</dbReference>
<protein>
    <submittedName>
        <fullName evidence="4">3-oxoacyl-ACP reductase</fullName>
    </submittedName>
</protein>
<gene>
    <name evidence="4" type="ORF">YP76_13965</name>
</gene>
<dbReference type="AlphaFoldDB" id="A0A0M3AMW7"/>
<dbReference type="GO" id="GO:0016491">
    <property type="term" value="F:oxidoreductase activity"/>
    <property type="evidence" value="ECO:0007669"/>
    <property type="project" value="UniProtKB-KW"/>
</dbReference>
<dbReference type="CDD" id="cd05233">
    <property type="entry name" value="SDR_c"/>
    <property type="match status" value="1"/>
</dbReference>
<dbReference type="PATRIC" id="fig|56193.3.peg.2912"/>
<keyword evidence="2" id="KW-0560">Oxidoreductase</keyword>
<dbReference type="PANTHER" id="PTHR24321:SF8">
    <property type="entry name" value="ESTRADIOL 17-BETA-DEHYDROGENASE 8-RELATED"/>
    <property type="match status" value="1"/>
</dbReference>
<name>A0A0M3AMW7_9SPHN</name>